<accession>A0A6J5N7Y5</accession>
<sequence length="124" mass="13614">MVARTADAQRLLEEWRQGWINVFIPQSLAKAAMKPATWEKALLKITNGRTADLNDMTYAEVELALEEADKRADAKTAKVKREALKAHGKCLRCGGAGQADKWVRTGLTCYSCNGSGTATPEVKF</sequence>
<reference evidence="1" key="1">
    <citation type="submission" date="2020-04" db="EMBL/GenBank/DDBJ databases">
        <authorList>
            <person name="Chiriac C."/>
            <person name="Salcher M."/>
            <person name="Ghai R."/>
            <person name="Kavagutti S V."/>
        </authorList>
    </citation>
    <scope>NUCLEOTIDE SEQUENCE</scope>
</reference>
<gene>
    <name evidence="1" type="ORF">UFOVP665_23</name>
</gene>
<protein>
    <submittedName>
        <fullName evidence="1">Uncharacterized protein</fullName>
    </submittedName>
</protein>
<organism evidence="1">
    <name type="scientific">uncultured Caudovirales phage</name>
    <dbReference type="NCBI Taxonomy" id="2100421"/>
    <lineage>
        <taxon>Viruses</taxon>
        <taxon>Duplodnaviria</taxon>
        <taxon>Heunggongvirae</taxon>
        <taxon>Uroviricota</taxon>
        <taxon>Caudoviricetes</taxon>
        <taxon>Peduoviridae</taxon>
        <taxon>Maltschvirus</taxon>
        <taxon>Maltschvirus maltsch</taxon>
    </lineage>
</organism>
<name>A0A6J5N7Y5_9CAUD</name>
<dbReference type="EMBL" id="LR796640">
    <property type="protein sequence ID" value="CAB4155750.1"/>
    <property type="molecule type" value="Genomic_DNA"/>
</dbReference>
<evidence type="ECO:0000313" key="1">
    <source>
        <dbReference type="EMBL" id="CAB4155750.1"/>
    </source>
</evidence>
<proteinExistence type="predicted"/>